<keyword evidence="3" id="KW-1185">Reference proteome</keyword>
<name>A0A392VL16_9FABA</name>
<dbReference type="Proteomes" id="UP000265520">
    <property type="component" value="Unassembled WGS sequence"/>
</dbReference>
<evidence type="ECO:0000313" key="3">
    <source>
        <dbReference type="Proteomes" id="UP000265520"/>
    </source>
</evidence>
<proteinExistence type="predicted"/>
<reference evidence="2 3" key="1">
    <citation type="journal article" date="2018" name="Front. Plant Sci.">
        <title>Red Clover (Trifolium pratense) and Zigzag Clover (T. medium) - A Picture of Genomic Similarities and Differences.</title>
        <authorList>
            <person name="Dluhosova J."/>
            <person name="Istvanek J."/>
            <person name="Nedelnik J."/>
            <person name="Repkova J."/>
        </authorList>
    </citation>
    <scope>NUCLEOTIDE SEQUENCE [LARGE SCALE GENOMIC DNA]</scope>
    <source>
        <strain evidence="3">cv. 10/8</strain>
        <tissue evidence="2">Leaf</tissue>
    </source>
</reference>
<accession>A0A392VL16</accession>
<evidence type="ECO:0000256" key="1">
    <source>
        <dbReference type="SAM" id="MobiDB-lite"/>
    </source>
</evidence>
<feature type="compositionally biased region" description="Basic and acidic residues" evidence="1">
    <location>
        <begin position="1"/>
        <end position="20"/>
    </location>
</feature>
<organism evidence="2 3">
    <name type="scientific">Trifolium medium</name>
    <dbReference type="NCBI Taxonomy" id="97028"/>
    <lineage>
        <taxon>Eukaryota</taxon>
        <taxon>Viridiplantae</taxon>
        <taxon>Streptophyta</taxon>
        <taxon>Embryophyta</taxon>
        <taxon>Tracheophyta</taxon>
        <taxon>Spermatophyta</taxon>
        <taxon>Magnoliopsida</taxon>
        <taxon>eudicotyledons</taxon>
        <taxon>Gunneridae</taxon>
        <taxon>Pentapetalae</taxon>
        <taxon>rosids</taxon>
        <taxon>fabids</taxon>
        <taxon>Fabales</taxon>
        <taxon>Fabaceae</taxon>
        <taxon>Papilionoideae</taxon>
        <taxon>50 kb inversion clade</taxon>
        <taxon>NPAAA clade</taxon>
        <taxon>Hologalegina</taxon>
        <taxon>IRL clade</taxon>
        <taxon>Trifolieae</taxon>
        <taxon>Trifolium</taxon>
    </lineage>
</organism>
<sequence length="70" mass="7862">DHPKVKDANGADTDELKPEEDWSAAEDSLSVGNSKALNVLFNGVDQNMFWLIKRCNVAKEAWEILKTTQE</sequence>
<feature type="non-terminal residue" evidence="2">
    <location>
        <position position="70"/>
    </location>
</feature>
<comment type="caution">
    <text evidence="2">The sequence shown here is derived from an EMBL/GenBank/DDBJ whole genome shotgun (WGS) entry which is preliminary data.</text>
</comment>
<feature type="region of interest" description="Disordered" evidence="1">
    <location>
        <begin position="1"/>
        <end position="27"/>
    </location>
</feature>
<dbReference type="AlphaFoldDB" id="A0A392VL16"/>
<evidence type="ECO:0000313" key="2">
    <source>
        <dbReference type="EMBL" id="MCI89074.1"/>
    </source>
</evidence>
<feature type="non-terminal residue" evidence="2">
    <location>
        <position position="1"/>
    </location>
</feature>
<protein>
    <submittedName>
        <fullName evidence="2">Gag-pol polyprotein</fullName>
    </submittedName>
</protein>
<dbReference type="EMBL" id="LXQA011209465">
    <property type="protein sequence ID" value="MCI89074.1"/>
    <property type="molecule type" value="Genomic_DNA"/>
</dbReference>